<dbReference type="Proteomes" id="UP000272051">
    <property type="component" value="Unassembled WGS sequence"/>
</dbReference>
<name>A0A497EZ12_9CREN</name>
<evidence type="ECO:0000256" key="3">
    <source>
        <dbReference type="ARBA" id="ARBA00022723"/>
    </source>
</evidence>
<dbReference type="GO" id="GO:0046872">
    <property type="term" value="F:metal ion binding"/>
    <property type="evidence" value="ECO:0007669"/>
    <property type="project" value="UniProtKB-KW"/>
</dbReference>
<dbReference type="SUPFAM" id="SSF88723">
    <property type="entry name" value="PIN domain-like"/>
    <property type="match status" value="1"/>
</dbReference>
<evidence type="ECO:0000313" key="9">
    <source>
        <dbReference type="Proteomes" id="UP000272051"/>
    </source>
</evidence>
<evidence type="ECO:0000313" key="10">
    <source>
        <dbReference type="Proteomes" id="UP000278475"/>
    </source>
</evidence>
<comment type="caution">
    <text evidence="8">The sequence shown here is derived from an EMBL/GenBank/DDBJ whole genome shotgun (WGS) entry which is preliminary data.</text>
</comment>
<gene>
    <name evidence="7" type="ORF">DRJ31_04050</name>
    <name evidence="8" type="ORF">DRJ33_04235</name>
</gene>
<keyword evidence="1" id="KW-1277">Toxin-antitoxin system</keyword>
<dbReference type="PANTHER" id="PTHR42740:SF1">
    <property type="entry name" value="RIBONUCLEASE VAPC3"/>
    <property type="match status" value="1"/>
</dbReference>
<dbReference type="CDD" id="cd09881">
    <property type="entry name" value="PIN_VapC4-5_FitB-like"/>
    <property type="match status" value="1"/>
</dbReference>
<evidence type="ECO:0000313" key="8">
    <source>
        <dbReference type="EMBL" id="RLE52261.1"/>
    </source>
</evidence>
<dbReference type="EMBL" id="QMQX01000060">
    <property type="protein sequence ID" value="RLE52261.1"/>
    <property type="molecule type" value="Genomic_DNA"/>
</dbReference>
<reference evidence="9 10" key="1">
    <citation type="submission" date="2018-06" db="EMBL/GenBank/DDBJ databases">
        <title>Extensive metabolic versatility and redundancy in microbially diverse, dynamic hydrothermal sediments.</title>
        <authorList>
            <person name="Dombrowski N."/>
            <person name="Teske A."/>
            <person name="Baker B.J."/>
        </authorList>
    </citation>
    <scope>NUCLEOTIDE SEQUENCE [LARGE SCALE GENOMIC DNA]</scope>
    <source>
        <strain evidence="8">B34_G17</strain>
        <strain evidence="7">B66_G16</strain>
    </source>
</reference>
<dbReference type="GO" id="GO:0004540">
    <property type="term" value="F:RNA nuclease activity"/>
    <property type="evidence" value="ECO:0007669"/>
    <property type="project" value="TreeGrafter"/>
</dbReference>
<evidence type="ECO:0000259" key="6">
    <source>
        <dbReference type="Pfam" id="PF01850"/>
    </source>
</evidence>
<feature type="domain" description="PIN" evidence="6">
    <location>
        <begin position="6"/>
        <end position="103"/>
    </location>
</feature>
<organism evidence="8 9">
    <name type="scientific">Thermoproteota archaeon</name>
    <dbReference type="NCBI Taxonomy" id="2056631"/>
    <lineage>
        <taxon>Archaea</taxon>
        <taxon>Thermoproteota</taxon>
    </lineage>
</organism>
<evidence type="ECO:0000313" key="7">
    <source>
        <dbReference type="EMBL" id="RLE49688.1"/>
    </source>
</evidence>
<sequence>MKLFDTSALIDMIREGRYETGYLSVITVIEFLRGVSEDKRDEVKKFLEESFKVLSIDNEVVKAYCKLYENLKSTGKPMPDADLLIASTAIAYELTLKTKNKHFTLLESLGLKLELSK</sequence>
<protein>
    <submittedName>
        <fullName evidence="8">Type II toxin-antitoxin system VapC family toxin</fullName>
    </submittedName>
</protein>
<keyword evidence="5" id="KW-0460">Magnesium</keyword>
<accession>A0A497EZ12</accession>
<dbReference type="EMBL" id="QMQV01000026">
    <property type="protein sequence ID" value="RLE49688.1"/>
    <property type="molecule type" value="Genomic_DNA"/>
</dbReference>
<dbReference type="Proteomes" id="UP000278475">
    <property type="component" value="Unassembled WGS sequence"/>
</dbReference>
<dbReference type="InterPro" id="IPR002716">
    <property type="entry name" value="PIN_dom"/>
</dbReference>
<dbReference type="AlphaFoldDB" id="A0A497EZ12"/>
<dbReference type="Pfam" id="PF01850">
    <property type="entry name" value="PIN"/>
    <property type="match status" value="1"/>
</dbReference>
<dbReference type="PANTHER" id="PTHR42740">
    <property type="entry name" value="RIBONUCLEASE VAPC3"/>
    <property type="match status" value="1"/>
</dbReference>
<proteinExistence type="predicted"/>
<dbReference type="InterPro" id="IPR029060">
    <property type="entry name" value="PIN-like_dom_sf"/>
</dbReference>
<evidence type="ECO:0000256" key="2">
    <source>
        <dbReference type="ARBA" id="ARBA00022722"/>
    </source>
</evidence>
<dbReference type="Gene3D" id="3.40.50.1010">
    <property type="entry name" value="5'-nuclease"/>
    <property type="match status" value="1"/>
</dbReference>
<dbReference type="InterPro" id="IPR051749">
    <property type="entry name" value="PINc/VapC_TA_RNase"/>
</dbReference>
<keyword evidence="4" id="KW-0378">Hydrolase</keyword>
<dbReference type="GO" id="GO:0016787">
    <property type="term" value="F:hydrolase activity"/>
    <property type="evidence" value="ECO:0007669"/>
    <property type="project" value="UniProtKB-KW"/>
</dbReference>
<keyword evidence="3" id="KW-0479">Metal-binding</keyword>
<evidence type="ECO:0000256" key="5">
    <source>
        <dbReference type="ARBA" id="ARBA00022842"/>
    </source>
</evidence>
<keyword evidence="2" id="KW-0540">Nuclease</keyword>
<evidence type="ECO:0000256" key="1">
    <source>
        <dbReference type="ARBA" id="ARBA00022649"/>
    </source>
</evidence>
<evidence type="ECO:0000256" key="4">
    <source>
        <dbReference type="ARBA" id="ARBA00022801"/>
    </source>
</evidence>